<proteinExistence type="predicted"/>
<protein>
    <submittedName>
        <fullName evidence="1">Uncharacterized protein</fullName>
    </submittedName>
</protein>
<gene>
    <name evidence="1" type="ORF">LTRI10_LOCUS21516</name>
</gene>
<name>A0AAV2E284_9ROSI</name>
<organism evidence="1 2">
    <name type="scientific">Linum trigynum</name>
    <dbReference type="NCBI Taxonomy" id="586398"/>
    <lineage>
        <taxon>Eukaryota</taxon>
        <taxon>Viridiplantae</taxon>
        <taxon>Streptophyta</taxon>
        <taxon>Embryophyta</taxon>
        <taxon>Tracheophyta</taxon>
        <taxon>Spermatophyta</taxon>
        <taxon>Magnoliopsida</taxon>
        <taxon>eudicotyledons</taxon>
        <taxon>Gunneridae</taxon>
        <taxon>Pentapetalae</taxon>
        <taxon>rosids</taxon>
        <taxon>fabids</taxon>
        <taxon>Malpighiales</taxon>
        <taxon>Linaceae</taxon>
        <taxon>Linum</taxon>
    </lineage>
</organism>
<keyword evidence="2" id="KW-1185">Reference proteome</keyword>
<dbReference type="EMBL" id="OZ034817">
    <property type="protein sequence ID" value="CAL1380041.1"/>
    <property type="molecule type" value="Genomic_DNA"/>
</dbReference>
<accession>A0AAV2E284</accession>
<dbReference type="Proteomes" id="UP001497516">
    <property type="component" value="Chromosome 4"/>
</dbReference>
<sequence length="75" mass="8378">MFGRGVLGPSFAFCKPWKEESQMSWKLVKPNSSTSPYCYKDVVLWRDRFYAVDVAGNVDCVLSCDDTNNTTAASS</sequence>
<dbReference type="AlphaFoldDB" id="A0AAV2E284"/>
<reference evidence="1 2" key="1">
    <citation type="submission" date="2024-04" db="EMBL/GenBank/DDBJ databases">
        <authorList>
            <person name="Fracassetti M."/>
        </authorList>
    </citation>
    <scope>NUCLEOTIDE SEQUENCE [LARGE SCALE GENOMIC DNA]</scope>
</reference>
<evidence type="ECO:0000313" key="1">
    <source>
        <dbReference type="EMBL" id="CAL1380041.1"/>
    </source>
</evidence>
<evidence type="ECO:0000313" key="2">
    <source>
        <dbReference type="Proteomes" id="UP001497516"/>
    </source>
</evidence>